<organism evidence="4 5">
    <name type="scientific">Limosilactobacillus reuteri</name>
    <name type="common">Lactobacillus reuteri</name>
    <dbReference type="NCBI Taxonomy" id="1598"/>
    <lineage>
        <taxon>Bacteria</taxon>
        <taxon>Bacillati</taxon>
        <taxon>Bacillota</taxon>
        <taxon>Bacilli</taxon>
        <taxon>Lactobacillales</taxon>
        <taxon>Lactobacillaceae</taxon>
        <taxon>Limosilactobacillus</taxon>
    </lineage>
</organism>
<evidence type="ECO:0000256" key="1">
    <source>
        <dbReference type="ARBA" id="ARBA00022729"/>
    </source>
</evidence>
<dbReference type="PANTHER" id="PTHR37806:SF1">
    <property type="entry name" value="PEPTIDASE C39-LIKE DOMAIN-CONTAINING PROTEIN"/>
    <property type="match status" value="1"/>
</dbReference>
<dbReference type="Pfam" id="PF13529">
    <property type="entry name" value="Peptidase_C39_2"/>
    <property type="match status" value="1"/>
</dbReference>
<dbReference type="PANTHER" id="PTHR37806">
    <property type="entry name" value="LMO0724 PROTEIN"/>
    <property type="match status" value="1"/>
</dbReference>
<dbReference type="NCBIfam" id="TIGR03715">
    <property type="entry name" value="KxYKxGKxW"/>
    <property type="match status" value="1"/>
</dbReference>
<protein>
    <recommendedName>
        <fullName evidence="3">Peptidase C39-like domain-containing protein</fullName>
    </recommendedName>
</protein>
<feature type="chain" id="PRO_5011907928" description="Peptidase C39-like domain-containing protein" evidence="2">
    <location>
        <begin position="41"/>
        <end position="507"/>
    </location>
</feature>
<dbReference type="Gene3D" id="3.90.70.10">
    <property type="entry name" value="Cysteine proteinases"/>
    <property type="match status" value="1"/>
</dbReference>
<dbReference type="Pfam" id="PF19258">
    <property type="entry name" value="KxYKxGKxW_sig"/>
    <property type="match status" value="1"/>
</dbReference>
<comment type="caution">
    <text evidence="4">The sequence shown here is derived from an EMBL/GenBank/DDBJ whole genome shotgun (WGS) entry which is preliminary data.</text>
</comment>
<evidence type="ECO:0000313" key="4">
    <source>
        <dbReference type="EMBL" id="OUN40143.1"/>
    </source>
</evidence>
<sequence length="507" mass="58453">MGWIILEIRKHFKLYKSGKKWCYAAIALGLLMVTPTFAKADSTTENQNLNNVEITQNISSDSNQTLTDQNTSDEGKIQVPVIPQSQSNNVDEISETGKPNTFNTINNKTYYYDNNGILSKNQWYTNWGHSYYFGADGARYTNQLAQINNDVYLFDAQGIMQTDYFQQRNGKTYYFGADGKEYKNQFYNNWGRTYYFQVDGSRLDNGFYNNWGRTYYFGSDGARWDNRFYNNWGRTYYFGSDGARWDNRFYNNWGRTYYFQADGSRLDNSFYNNWGRTYYFGSDGARWDNRFYNNWGHTYYFGDDGALQKQDFILGHQNYYVDPNSGIINGTLLNAPYINQYQVGDMACEATALLEALHNKGYDNNYNIQSFIKTMPISPNGNPNEGFGGGYQRVTYGIFQSIYPEPLAKWGSRFGNVQNISGSSPTDLQSQLLNGNPVVVYVTMHWAAPQYGNYFWGVGVNNSHVMTLDGYRPGYYHVEDPAGGSYWVSASNFENSYNIKRFAVVVK</sequence>
<reference evidence="5" key="1">
    <citation type="submission" date="2017-04" db="EMBL/GenBank/DDBJ databases">
        <title>Function of individual gut microbiota members based on whole genome sequencing of pure cultures obtained from chicken caecum.</title>
        <authorList>
            <person name="Medvecky M."/>
            <person name="Cejkova D."/>
            <person name="Polansky O."/>
            <person name="Karasova D."/>
            <person name="Kubasova T."/>
            <person name="Cizek A."/>
            <person name="Rychlik I."/>
        </authorList>
    </citation>
    <scope>NUCLEOTIDE SEQUENCE [LARGE SCALE GENOMIC DNA]</scope>
    <source>
        <strain evidence="5">An71</strain>
    </source>
</reference>
<keyword evidence="1 2" id="KW-0732">Signal</keyword>
<proteinExistence type="predicted"/>
<gene>
    <name evidence="4" type="ORF">B5G22_11735</name>
</gene>
<dbReference type="EMBL" id="NFHN01000090">
    <property type="protein sequence ID" value="OUN40143.1"/>
    <property type="molecule type" value="Genomic_DNA"/>
</dbReference>
<dbReference type="SUPFAM" id="SSF69360">
    <property type="entry name" value="Cell wall binding repeat"/>
    <property type="match status" value="2"/>
</dbReference>
<dbReference type="Gene3D" id="2.10.270.10">
    <property type="entry name" value="Cholin Binding"/>
    <property type="match status" value="3"/>
</dbReference>
<feature type="signal peptide" evidence="2">
    <location>
        <begin position="1"/>
        <end position="40"/>
    </location>
</feature>
<evidence type="ECO:0000259" key="3">
    <source>
        <dbReference type="Pfam" id="PF13529"/>
    </source>
</evidence>
<dbReference type="AlphaFoldDB" id="A0A1Y3TUK7"/>
<dbReference type="Proteomes" id="UP000195868">
    <property type="component" value="Unassembled WGS sequence"/>
</dbReference>
<dbReference type="InterPro" id="IPR039564">
    <property type="entry name" value="Peptidase_C39-like"/>
</dbReference>
<feature type="domain" description="Peptidase C39-like" evidence="3">
    <location>
        <begin position="333"/>
        <end position="482"/>
    </location>
</feature>
<evidence type="ECO:0000313" key="5">
    <source>
        <dbReference type="Proteomes" id="UP000195868"/>
    </source>
</evidence>
<evidence type="ECO:0000256" key="2">
    <source>
        <dbReference type="SAM" id="SignalP"/>
    </source>
</evidence>
<accession>A0A1Y3TUK7</accession>
<dbReference type="InterPro" id="IPR022263">
    <property type="entry name" value="KxYKxGKxW"/>
</dbReference>
<name>A0A1Y3TUK7_LIMRT</name>